<organism evidence="3 4">
    <name type="scientific">Parapusillimonas granuli</name>
    <dbReference type="NCBI Taxonomy" id="380911"/>
    <lineage>
        <taxon>Bacteria</taxon>
        <taxon>Pseudomonadati</taxon>
        <taxon>Pseudomonadota</taxon>
        <taxon>Betaproteobacteria</taxon>
        <taxon>Burkholderiales</taxon>
        <taxon>Alcaligenaceae</taxon>
        <taxon>Parapusillimonas</taxon>
    </lineage>
</organism>
<comment type="caution">
    <text evidence="3">The sequence shown here is derived from an EMBL/GenBank/DDBJ whole genome shotgun (WGS) entry which is preliminary data.</text>
</comment>
<dbReference type="CDD" id="cd01949">
    <property type="entry name" value="GGDEF"/>
    <property type="match status" value="1"/>
</dbReference>
<dbReference type="InterPro" id="IPR035965">
    <property type="entry name" value="PAS-like_dom_sf"/>
</dbReference>
<dbReference type="PROSITE" id="PS50887">
    <property type="entry name" value="GGDEF"/>
    <property type="match status" value="1"/>
</dbReference>
<dbReference type="InterPro" id="IPR000160">
    <property type="entry name" value="GGDEF_dom"/>
</dbReference>
<evidence type="ECO:0000313" key="3">
    <source>
        <dbReference type="EMBL" id="NYT48760.1"/>
    </source>
</evidence>
<dbReference type="NCBIfam" id="TIGR00254">
    <property type="entry name" value="GGDEF"/>
    <property type="match status" value="1"/>
</dbReference>
<dbReference type="SUPFAM" id="SSF55073">
    <property type="entry name" value="Nucleotide cyclase"/>
    <property type="match status" value="1"/>
</dbReference>
<evidence type="ECO:0000259" key="2">
    <source>
        <dbReference type="PROSITE" id="PS50887"/>
    </source>
</evidence>
<dbReference type="InterPro" id="IPR029787">
    <property type="entry name" value="Nucleotide_cyclase"/>
</dbReference>
<dbReference type="PROSITE" id="PS50113">
    <property type="entry name" value="PAC"/>
    <property type="match status" value="1"/>
</dbReference>
<dbReference type="SUPFAM" id="SSF55785">
    <property type="entry name" value="PYP-like sensor domain (PAS domain)"/>
    <property type="match status" value="2"/>
</dbReference>
<sequence>MPQAHTAALDALTPGQTDYFDVTPISLWLEDYSELRALFGSWRAQGVTDLRAFLAREPQRLKECSDSIRLLRVNRATLSLYAADSFETLASRLSEVLRDDTYTALVSELERLWQGELTFQSQSVNYALDGRRMDILLKGVVLPGHESDWARVLVSIEDISRLEDARRCMVESEQYARGLFEQSPVSLWVEDFSAIKRLLDEIRDRGIVDFRTFIDVHPEFVERCLSEIKVLDVNRYTLKMFGASSKADLLSRMSEVFRDEVHVTFGLQLQDLWDGKLFQQREVMNYSLDGSLLYVHLQFSVFPGHEDSWDKVLLALTDITARKKAEAYLEYLGKHDVQTGLKNRSFYVEELARLDRKKQFPITIVFIDLNDLKGVNDTSGHMAGDALLRRAGEVLSQAIDKLHYAARIGGDEFAILMPGANEDAGALMVDNIRKLTRLNNDFYNGPPLSLSIGVATCHKGMSLDDALRAADLAMYEEKRAYYKSGEARDRRA</sequence>
<proteinExistence type="predicted"/>
<dbReference type="Gene3D" id="3.30.70.270">
    <property type="match status" value="1"/>
</dbReference>
<dbReference type="Gene3D" id="3.30.450.20">
    <property type="entry name" value="PAS domain"/>
    <property type="match status" value="2"/>
</dbReference>
<dbReference type="Pfam" id="PF00990">
    <property type="entry name" value="GGDEF"/>
    <property type="match status" value="1"/>
</dbReference>
<dbReference type="EMBL" id="JACCEM010000003">
    <property type="protein sequence ID" value="NYT48760.1"/>
    <property type="molecule type" value="Genomic_DNA"/>
</dbReference>
<dbReference type="InterPro" id="IPR043128">
    <property type="entry name" value="Rev_trsase/Diguanyl_cyclase"/>
</dbReference>
<dbReference type="RefSeq" id="WP_180154075.1">
    <property type="nucleotide sequence ID" value="NZ_JACCEM010000003.1"/>
</dbReference>
<name>A0A853G131_9BURK</name>
<dbReference type="PANTHER" id="PTHR44757">
    <property type="entry name" value="DIGUANYLATE CYCLASE DGCP"/>
    <property type="match status" value="1"/>
</dbReference>
<dbReference type="InterPro" id="IPR000700">
    <property type="entry name" value="PAS-assoc_C"/>
</dbReference>
<dbReference type="SMART" id="SM00267">
    <property type="entry name" value="GGDEF"/>
    <property type="match status" value="1"/>
</dbReference>
<feature type="domain" description="GGDEF" evidence="2">
    <location>
        <begin position="360"/>
        <end position="492"/>
    </location>
</feature>
<accession>A0A853G131</accession>
<evidence type="ECO:0000259" key="1">
    <source>
        <dbReference type="PROSITE" id="PS50113"/>
    </source>
</evidence>
<dbReference type="InterPro" id="IPR052155">
    <property type="entry name" value="Biofilm_reg_signaling"/>
</dbReference>
<dbReference type="PANTHER" id="PTHR44757:SF2">
    <property type="entry name" value="BIOFILM ARCHITECTURE MAINTENANCE PROTEIN MBAA"/>
    <property type="match status" value="1"/>
</dbReference>
<dbReference type="Proteomes" id="UP000559809">
    <property type="component" value="Unassembled WGS sequence"/>
</dbReference>
<protein>
    <submittedName>
        <fullName evidence="3">Diguanylate cyclase</fullName>
    </submittedName>
</protein>
<evidence type="ECO:0000313" key="4">
    <source>
        <dbReference type="Proteomes" id="UP000559809"/>
    </source>
</evidence>
<keyword evidence="4" id="KW-1185">Reference proteome</keyword>
<feature type="domain" description="PAC" evidence="1">
    <location>
        <begin position="279"/>
        <end position="331"/>
    </location>
</feature>
<dbReference type="AlphaFoldDB" id="A0A853G131"/>
<gene>
    <name evidence="3" type="ORF">H0A72_05505</name>
</gene>
<reference evidence="3 4" key="1">
    <citation type="submission" date="2020-07" db="EMBL/GenBank/DDBJ databases">
        <title>Taxonomic revisions and descriptions of new bacterial species based on genomic comparisons in the high-G+C-content subgroup of the family Alcaligenaceae.</title>
        <authorList>
            <person name="Szabo A."/>
            <person name="Felfoldi T."/>
        </authorList>
    </citation>
    <scope>NUCLEOTIDE SEQUENCE [LARGE SCALE GENOMIC DNA]</scope>
    <source>
        <strain evidence="3 4">LMG 24012</strain>
    </source>
</reference>